<evidence type="ECO:0000313" key="7">
    <source>
        <dbReference type="EMBL" id="TYL38724.1"/>
    </source>
</evidence>
<dbReference type="RefSeq" id="WP_148857710.1">
    <property type="nucleotide sequence ID" value="NZ_PHNJ01000004.1"/>
</dbReference>
<keyword evidence="2" id="KW-1003">Cell membrane</keyword>
<dbReference type="EMBL" id="PHNJ01000004">
    <property type="protein sequence ID" value="TYL38724.1"/>
    <property type="molecule type" value="Genomic_DNA"/>
</dbReference>
<protein>
    <submittedName>
        <fullName evidence="7">LysE family translocator</fullName>
    </submittedName>
</protein>
<dbReference type="AlphaFoldDB" id="A0A8J8TSF2"/>
<dbReference type="PIRSF" id="PIRSF006324">
    <property type="entry name" value="LeuE"/>
    <property type="match status" value="1"/>
</dbReference>
<keyword evidence="4 6" id="KW-1133">Transmembrane helix</keyword>
<evidence type="ECO:0000313" key="8">
    <source>
        <dbReference type="Proteomes" id="UP000766904"/>
    </source>
</evidence>
<dbReference type="Pfam" id="PF01810">
    <property type="entry name" value="LysE"/>
    <property type="match status" value="1"/>
</dbReference>
<dbReference type="GO" id="GO:0015171">
    <property type="term" value="F:amino acid transmembrane transporter activity"/>
    <property type="evidence" value="ECO:0007669"/>
    <property type="project" value="TreeGrafter"/>
</dbReference>
<dbReference type="PANTHER" id="PTHR30086">
    <property type="entry name" value="ARGININE EXPORTER PROTEIN ARGO"/>
    <property type="match status" value="1"/>
</dbReference>
<comment type="subcellular location">
    <subcellularLocation>
        <location evidence="1">Cell membrane</location>
        <topology evidence="1">Multi-pass membrane protein</topology>
    </subcellularLocation>
</comment>
<evidence type="ECO:0000256" key="1">
    <source>
        <dbReference type="ARBA" id="ARBA00004651"/>
    </source>
</evidence>
<accession>A0A8J8TSF2</accession>
<organism evidence="7 8">
    <name type="scientific">Natronococcus pandeyae</name>
    <dbReference type="NCBI Taxonomy" id="2055836"/>
    <lineage>
        <taxon>Archaea</taxon>
        <taxon>Methanobacteriati</taxon>
        <taxon>Methanobacteriota</taxon>
        <taxon>Stenosarchaea group</taxon>
        <taxon>Halobacteria</taxon>
        <taxon>Halobacteriales</taxon>
        <taxon>Natrialbaceae</taxon>
        <taxon>Natronococcus</taxon>
    </lineage>
</organism>
<keyword evidence="3 6" id="KW-0812">Transmembrane</keyword>
<proteinExistence type="predicted"/>
<reference evidence="7" key="1">
    <citation type="submission" date="2017-11" db="EMBL/GenBank/DDBJ databases">
        <authorList>
            <person name="Kajale S.C."/>
            <person name="Sharma A."/>
        </authorList>
    </citation>
    <scope>NUCLEOTIDE SEQUENCE</scope>
    <source>
        <strain evidence="7">LS1_42</strain>
    </source>
</reference>
<dbReference type="InterPro" id="IPR001123">
    <property type="entry name" value="LeuE-type"/>
</dbReference>
<keyword evidence="5 6" id="KW-0472">Membrane</keyword>
<gene>
    <name evidence="7" type="ORF">CV102_09400</name>
</gene>
<feature type="transmembrane region" description="Helical" evidence="6">
    <location>
        <begin position="49"/>
        <end position="73"/>
    </location>
</feature>
<feature type="transmembrane region" description="Helical" evidence="6">
    <location>
        <begin position="159"/>
        <end position="182"/>
    </location>
</feature>
<feature type="transmembrane region" description="Helical" evidence="6">
    <location>
        <begin position="194"/>
        <end position="213"/>
    </location>
</feature>
<dbReference type="GO" id="GO:0005886">
    <property type="term" value="C:plasma membrane"/>
    <property type="evidence" value="ECO:0007669"/>
    <property type="project" value="UniProtKB-SubCell"/>
</dbReference>
<dbReference type="OrthoDB" id="202606at2157"/>
<sequence length="214" mass="22079">MLEVARSALIDPAVLAVYLLAAGAMILSPGPDTLYVLTRSIGDGRDAGIASAGGISVGVLVHTVAAVVGLSAIFRASELAFAVVSYVGAAYLVYLGVRTVRDDGLLVDGSTESAANPFREAVMVNVLNPQVALFFLAFLPQFVDRGGHVPVQLSVLGGIYALLTMAYLATVAVGSSGVRQLLVARPRVAASVRWLSGLILVGLGFRLLISSVLG</sequence>
<dbReference type="PANTHER" id="PTHR30086:SF20">
    <property type="entry name" value="ARGININE EXPORTER PROTEIN ARGO-RELATED"/>
    <property type="match status" value="1"/>
</dbReference>
<evidence type="ECO:0000256" key="5">
    <source>
        <dbReference type="ARBA" id="ARBA00023136"/>
    </source>
</evidence>
<evidence type="ECO:0000256" key="6">
    <source>
        <dbReference type="SAM" id="Phobius"/>
    </source>
</evidence>
<evidence type="ECO:0000256" key="4">
    <source>
        <dbReference type="ARBA" id="ARBA00022989"/>
    </source>
</evidence>
<name>A0A8J8TSF2_9EURY</name>
<feature type="transmembrane region" description="Helical" evidence="6">
    <location>
        <begin position="15"/>
        <end position="37"/>
    </location>
</feature>
<keyword evidence="8" id="KW-1185">Reference proteome</keyword>
<dbReference type="Proteomes" id="UP000766904">
    <property type="component" value="Unassembled WGS sequence"/>
</dbReference>
<feature type="transmembrane region" description="Helical" evidence="6">
    <location>
        <begin position="79"/>
        <end position="97"/>
    </location>
</feature>
<comment type="caution">
    <text evidence="7">The sequence shown here is derived from an EMBL/GenBank/DDBJ whole genome shotgun (WGS) entry which is preliminary data.</text>
</comment>
<evidence type="ECO:0000256" key="2">
    <source>
        <dbReference type="ARBA" id="ARBA00022475"/>
    </source>
</evidence>
<evidence type="ECO:0000256" key="3">
    <source>
        <dbReference type="ARBA" id="ARBA00022692"/>
    </source>
</evidence>